<feature type="signal peptide" evidence="2">
    <location>
        <begin position="1"/>
        <end position="24"/>
    </location>
</feature>
<reference evidence="3 4" key="1">
    <citation type="submission" date="2019-02" db="EMBL/GenBank/DDBJ databases">
        <title>Deep-cultivation of Planctomycetes and their phenomic and genomic characterization uncovers novel biology.</title>
        <authorList>
            <person name="Wiegand S."/>
            <person name="Jogler M."/>
            <person name="Boedeker C."/>
            <person name="Pinto D."/>
            <person name="Vollmers J."/>
            <person name="Rivas-Marin E."/>
            <person name="Kohn T."/>
            <person name="Peeters S.H."/>
            <person name="Heuer A."/>
            <person name="Rast P."/>
            <person name="Oberbeckmann S."/>
            <person name="Bunk B."/>
            <person name="Jeske O."/>
            <person name="Meyerdierks A."/>
            <person name="Storesund J.E."/>
            <person name="Kallscheuer N."/>
            <person name="Luecker S."/>
            <person name="Lage O.M."/>
            <person name="Pohl T."/>
            <person name="Merkel B.J."/>
            <person name="Hornburger P."/>
            <person name="Mueller R.-W."/>
            <person name="Bruemmer F."/>
            <person name="Labrenz M."/>
            <person name="Spormann A.M."/>
            <person name="Op den Camp H."/>
            <person name="Overmann J."/>
            <person name="Amann R."/>
            <person name="Jetten M.S.M."/>
            <person name="Mascher T."/>
            <person name="Medema M.H."/>
            <person name="Devos D.P."/>
            <person name="Kaster A.-K."/>
            <person name="Ovreas L."/>
            <person name="Rohde M."/>
            <person name="Galperin M.Y."/>
            <person name="Jogler C."/>
        </authorList>
    </citation>
    <scope>NUCLEOTIDE SEQUENCE [LARGE SCALE GENOMIC DNA]</scope>
    <source>
        <strain evidence="3 4">I41</strain>
    </source>
</reference>
<dbReference type="Pfam" id="PF14312">
    <property type="entry name" value="FG-GAP_2"/>
    <property type="match status" value="2"/>
</dbReference>
<dbReference type="InterPro" id="IPR028994">
    <property type="entry name" value="Integrin_alpha_N"/>
</dbReference>
<evidence type="ECO:0000313" key="4">
    <source>
        <dbReference type="Proteomes" id="UP000317909"/>
    </source>
</evidence>
<keyword evidence="1 2" id="KW-0732">Signal</keyword>
<dbReference type="RefSeq" id="WP_145433725.1">
    <property type="nucleotide sequence ID" value="NZ_CP036339.1"/>
</dbReference>
<dbReference type="Proteomes" id="UP000317909">
    <property type="component" value="Chromosome"/>
</dbReference>
<dbReference type="SUPFAM" id="SSF50998">
    <property type="entry name" value="Quinoprotein alcohol dehydrogenase-like"/>
    <property type="match status" value="1"/>
</dbReference>
<gene>
    <name evidence="3" type="ORF">I41_31590</name>
</gene>
<dbReference type="AlphaFoldDB" id="A0A517U007"/>
<dbReference type="OrthoDB" id="291134at2"/>
<evidence type="ECO:0000256" key="1">
    <source>
        <dbReference type="ARBA" id="ARBA00022729"/>
    </source>
</evidence>
<accession>A0A517U007</accession>
<dbReference type="PANTHER" id="PTHR36220:SF1">
    <property type="entry name" value="GAMMA TUBULIN COMPLEX COMPONENT C-TERMINAL DOMAIN-CONTAINING PROTEIN"/>
    <property type="match status" value="1"/>
</dbReference>
<sequence precursor="true">MNRPFCCCIVIALLQLTLSKPTEAVSVPGLQVKFLGQLTPTDLPTGVSFGGGGNAFERRVDLSGSIAAVGAGVFRQGADDGYAFAYDVSDPANIRQIARLRASDNSAGNEFGDGIAVSGNYVFVGAWGDRGDRGAVYMYDVSDPLNVIERKITAFDEAPNNAFGFSLAVDGNRLIVGAPKFTAATRPAAAYVVDFTNPDNLIQTKLVPGGDGGFGDAVAISGNYAIVGRSSHSSPFPFAGSAILYDITNPNAVRSKQLAPTDAPNYSAFGKRVSISGNKAVVHVTSDPGPTNNAGTSDGAVWAFDFSDWNNVVQHEYGRPVPTFGGPVAPFGRWLELEGNLAIAAAFNEDSARGAVYFHDISNVLDPVELLRLPAQTTGDMRFGIAMAADGPNLLISDQGGRVYLYQMIPEPTAFALISTAGLALTLARAPRRQRV</sequence>
<evidence type="ECO:0000313" key="3">
    <source>
        <dbReference type="EMBL" id="QDT73967.1"/>
    </source>
</evidence>
<dbReference type="Gene3D" id="2.130.10.130">
    <property type="entry name" value="Integrin alpha, N-terminal"/>
    <property type="match status" value="1"/>
</dbReference>
<feature type="chain" id="PRO_5022003729" description="PEP-CTERM protein-sorting domain-containing protein" evidence="2">
    <location>
        <begin position="25"/>
        <end position="436"/>
    </location>
</feature>
<evidence type="ECO:0000256" key="2">
    <source>
        <dbReference type="SAM" id="SignalP"/>
    </source>
</evidence>
<dbReference type="EMBL" id="CP036339">
    <property type="protein sequence ID" value="QDT73967.1"/>
    <property type="molecule type" value="Genomic_DNA"/>
</dbReference>
<name>A0A517U007_9BACT</name>
<dbReference type="InterPro" id="IPR011047">
    <property type="entry name" value="Quinoprotein_ADH-like_sf"/>
</dbReference>
<organism evidence="3 4">
    <name type="scientific">Lacipirellula limnantheis</name>
    <dbReference type="NCBI Taxonomy" id="2528024"/>
    <lineage>
        <taxon>Bacteria</taxon>
        <taxon>Pseudomonadati</taxon>
        <taxon>Planctomycetota</taxon>
        <taxon>Planctomycetia</taxon>
        <taxon>Pirellulales</taxon>
        <taxon>Lacipirellulaceae</taxon>
        <taxon>Lacipirellula</taxon>
    </lineage>
</organism>
<proteinExistence type="predicted"/>
<protein>
    <recommendedName>
        <fullName evidence="5">PEP-CTERM protein-sorting domain-containing protein</fullName>
    </recommendedName>
</protein>
<dbReference type="KEGG" id="llh:I41_31590"/>
<evidence type="ECO:0008006" key="5">
    <source>
        <dbReference type="Google" id="ProtNLM"/>
    </source>
</evidence>
<dbReference type="InterPro" id="IPR013517">
    <property type="entry name" value="FG-GAP"/>
</dbReference>
<dbReference type="PANTHER" id="PTHR36220">
    <property type="entry name" value="UNNAMED PRODUCT"/>
    <property type="match status" value="1"/>
</dbReference>
<keyword evidence="4" id="KW-1185">Reference proteome</keyword>